<organism evidence="7 8">
    <name type="scientific">Stentor coeruleus</name>
    <dbReference type="NCBI Taxonomy" id="5963"/>
    <lineage>
        <taxon>Eukaryota</taxon>
        <taxon>Sar</taxon>
        <taxon>Alveolata</taxon>
        <taxon>Ciliophora</taxon>
        <taxon>Postciliodesmatophora</taxon>
        <taxon>Heterotrichea</taxon>
        <taxon>Heterotrichida</taxon>
        <taxon>Stentoridae</taxon>
        <taxon>Stentor</taxon>
    </lineage>
</organism>
<dbReference type="InterPro" id="IPR052983">
    <property type="entry name" value="MFS_Riboflavin_Transporter"/>
</dbReference>
<feature type="transmembrane region" description="Helical" evidence="6">
    <location>
        <begin position="6"/>
        <end position="24"/>
    </location>
</feature>
<dbReference type="Proteomes" id="UP000187209">
    <property type="component" value="Unassembled WGS sequence"/>
</dbReference>
<name>A0A1R2C3S4_9CILI</name>
<dbReference type="PANTHER" id="PTHR43385">
    <property type="entry name" value="RIBOFLAVIN TRANSPORTER RIBJ"/>
    <property type="match status" value="1"/>
</dbReference>
<evidence type="ECO:0000256" key="1">
    <source>
        <dbReference type="ARBA" id="ARBA00004141"/>
    </source>
</evidence>
<feature type="transmembrane region" description="Helical" evidence="6">
    <location>
        <begin position="225"/>
        <end position="246"/>
    </location>
</feature>
<evidence type="ECO:0000256" key="3">
    <source>
        <dbReference type="ARBA" id="ARBA00022692"/>
    </source>
</evidence>
<sequence>MFMMFYSLGIGALSGFGSNLSLWLAWKRVPVDSQGILAGVGLCGYTLAGTIFGLMMTMLVNENNLPPLSEEINGLREEAYFPEEVYSKVPRAMAILACTYFVMSMVGIWFIYNDDIAEFKSQPNFNLSKLLKQNIFWELFVILWLIYFFFIYFTTTYKNLAFTEIHDDHFITYVASAGMLVNAFAKIFWGKILDKYNWHFTMLILIVGQIFIALIESYSLKSKSFFALVFLAGSFITAPNFLSIMILTNKLFPNDKWVFIYISYAMDLSLASMFLIENYLLPAVGYHATYFGIAFILVLALIIVYVGLIKSDEKKPILNESTE</sequence>
<dbReference type="InterPro" id="IPR036259">
    <property type="entry name" value="MFS_trans_sf"/>
</dbReference>
<keyword evidence="5 6" id="KW-0472">Membrane</keyword>
<dbReference type="SUPFAM" id="SSF103473">
    <property type="entry name" value="MFS general substrate transporter"/>
    <property type="match status" value="1"/>
</dbReference>
<gene>
    <name evidence="7" type="ORF">SteCoe_15407</name>
</gene>
<evidence type="ECO:0000256" key="2">
    <source>
        <dbReference type="ARBA" id="ARBA00022448"/>
    </source>
</evidence>
<evidence type="ECO:0000313" key="7">
    <source>
        <dbReference type="EMBL" id="OMJ83619.1"/>
    </source>
</evidence>
<keyword evidence="2" id="KW-0813">Transport</keyword>
<feature type="transmembrane region" description="Helical" evidence="6">
    <location>
        <begin position="92"/>
        <end position="112"/>
    </location>
</feature>
<feature type="transmembrane region" description="Helical" evidence="6">
    <location>
        <begin position="196"/>
        <end position="219"/>
    </location>
</feature>
<evidence type="ECO:0000313" key="8">
    <source>
        <dbReference type="Proteomes" id="UP000187209"/>
    </source>
</evidence>
<dbReference type="Gene3D" id="1.20.1250.20">
    <property type="entry name" value="MFS general substrate transporter like domains"/>
    <property type="match status" value="1"/>
</dbReference>
<dbReference type="GO" id="GO:0016020">
    <property type="term" value="C:membrane"/>
    <property type="evidence" value="ECO:0007669"/>
    <property type="project" value="UniProtKB-SubCell"/>
</dbReference>
<evidence type="ECO:0000256" key="5">
    <source>
        <dbReference type="ARBA" id="ARBA00023136"/>
    </source>
</evidence>
<feature type="transmembrane region" description="Helical" evidence="6">
    <location>
        <begin position="36"/>
        <end position="60"/>
    </location>
</feature>
<comment type="subcellular location">
    <subcellularLocation>
        <location evidence="1">Membrane</location>
        <topology evidence="1">Multi-pass membrane protein</topology>
    </subcellularLocation>
</comment>
<protein>
    <recommendedName>
        <fullName evidence="9">Major facilitator superfamily (MFS) profile domain-containing protein</fullName>
    </recommendedName>
</protein>
<evidence type="ECO:0008006" key="9">
    <source>
        <dbReference type="Google" id="ProtNLM"/>
    </source>
</evidence>
<dbReference type="EMBL" id="MPUH01000297">
    <property type="protein sequence ID" value="OMJ83619.1"/>
    <property type="molecule type" value="Genomic_DNA"/>
</dbReference>
<dbReference type="AlphaFoldDB" id="A0A1R2C3S4"/>
<dbReference type="OrthoDB" id="410267at2759"/>
<accession>A0A1R2C3S4</accession>
<evidence type="ECO:0000256" key="4">
    <source>
        <dbReference type="ARBA" id="ARBA00022989"/>
    </source>
</evidence>
<reference evidence="7 8" key="1">
    <citation type="submission" date="2016-11" db="EMBL/GenBank/DDBJ databases">
        <title>The macronuclear genome of Stentor coeruleus: a giant cell with tiny introns.</title>
        <authorList>
            <person name="Slabodnick M."/>
            <person name="Ruby J.G."/>
            <person name="Reiff S.B."/>
            <person name="Swart E.C."/>
            <person name="Gosai S."/>
            <person name="Prabakaran S."/>
            <person name="Witkowska E."/>
            <person name="Larue G.E."/>
            <person name="Fisher S."/>
            <person name="Freeman R.M."/>
            <person name="Gunawardena J."/>
            <person name="Chu W."/>
            <person name="Stover N.A."/>
            <person name="Gregory B.D."/>
            <person name="Nowacki M."/>
            <person name="Derisi J."/>
            <person name="Roy S.W."/>
            <person name="Marshall W.F."/>
            <person name="Sood P."/>
        </authorList>
    </citation>
    <scope>NUCLEOTIDE SEQUENCE [LARGE SCALE GENOMIC DNA]</scope>
    <source>
        <strain evidence="7">WM001</strain>
    </source>
</reference>
<keyword evidence="3 6" id="KW-0812">Transmembrane</keyword>
<keyword evidence="4 6" id="KW-1133">Transmembrane helix</keyword>
<keyword evidence="8" id="KW-1185">Reference proteome</keyword>
<comment type="caution">
    <text evidence="7">The sequence shown here is derived from an EMBL/GenBank/DDBJ whole genome shotgun (WGS) entry which is preliminary data.</text>
</comment>
<dbReference type="PANTHER" id="PTHR43385:SF1">
    <property type="entry name" value="RIBOFLAVIN TRANSPORTER RIBJ"/>
    <property type="match status" value="1"/>
</dbReference>
<feature type="transmembrane region" description="Helical" evidence="6">
    <location>
        <begin position="258"/>
        <end position="276"/>
    </location>
</feature>
<feature type="transmembrane region" description="Helical" evidence="6">
    <location>
        <begin position="135"/>
        <end position="155"/>
    </location>
</feature>
<evidence type="ECO:0000256" key="6">
    <source>
        <dbReference type="SAM" id="Phobius"/>
    </source>
</evidence>
<feature type="transmembrane region" description="Helical" evidence="6">
    <location>
        <begin position="288"/>
        <end position="308"/>
    </location>
</feature>
<proteinExistence type="predicted"/>
<feature type="transmembrane region" description="Helical" evidence="6">
    <location>
        <begin position="170"/>
        <end position="189"/>
    </location>
</feature>